<evidence type="ECO:0000313" key="3">
    <source>
        <dbReference type="EMBL" id="ARS91304.1"/>
    </source>
</evidence>
<evidence type="ECO:0000313" key="4">
    <source>
        <dbReference type="Proteomes" id="UP000250088"/>
    </source>
</evidence>
<dbReference type="SUPFAM" id="SSF50331">
    <property type="entry name" value="MOP-like"/>
    <property type="match status" value="1"/>
</dbReference>
<comment type="subcellular location">
    <subcellularLocation>
        <location evidence="1">Cell membrane</location>
        <topology evidence="1">Peripheral membrane protein</topology>
    </subcellularLocation>
</comment>
<feature type="domain" description="Transport-associated OB type 2" evidence="2">
    <location>
        <begin position="29"/>
        <end position="96"/>
    </location>
</feature>
<gene>
    <name evidence="3" type="ORF">B1756_17310</name>
</gene>
<protein>
    <recommendedName>
        <fullName evidence="2">Transport-associated OB type 2 domain-containing protein</fullName>
    </recommendedName>
</protein>
<dbReference type="InterPro" id="IPR013611">
    <property type="entry name" value="Transp-assoc_OB_typ2"/>
</dbReference>
<proteinExistence type="predicted"/>
<sequence length="108" mass="11524">MTGVARDDRIDLGFTELVGDTRATGEVTVAARPEDFSLGGAVDATVLETTCLGHRTDLQVELADGNVITIQVDGDAEYRTGDEIGVEIDPEKVQVFPTEFREGINAVA</sequence>
<dbReference type="KEGG" id="naj:B1756_17310"/>
<organism evidence="3 4">
    <name type="scientific">Natrarchaeobaculum aegyptiacum</name>
    <dbReference type="NCBI Taxonomy" id="745377"/>
    <lineage>
        <taxon>Archaea</taxon>
        <taxon>Methanobacteriati</taxon>
        <taxon>Methanobacteriota</taxon>
        <taxon>Stenosarchaea group</taxon>
        <taxon>Halobacteria</taxon>
        <taxon>Halobacteriales</taxon>
        <taxon>Natrialbaceae</taxon>
        <taxon>Natrarchaeobaculum</taxon>
    </lineage>
</organism>
<dbReference type="GO" id="GO:0043190">
    <property type="term" value="C:ATP-binding cassette (ABC) transporter complex"/>
    <property type="evidence" value="ECO:0007669"/>
    <property type="project" value="InterPro"/>
</dbReference>
<dbReference type="Gene3D" id="2.40.50.100">
    <property type="match status" value="1"/>
</dbReference>
<dbReference type="AlphaFoldDB" id="A0A2Z2I0X4"/>
<dbReference type="EMBL" id="CP019893">
    <property type="protein sequence ID" value="ARS91304.1"/>
    <property type="molecule type" value="Genomic_DNA"/>
</dbReference>
<dbReference type="GO" id="GO:0005524">
    <property type="term" value="F:ATP binding"/>
    <property type="evidence" value="ECO:0007669"/>
    <property type="project" value="InterPro"/>
</dbReference>
<dbReference type="GO" id="GO:0022857">
    <property type="term" value="F:transmembrane transporter activity"/>
    <property type="evidence" value="ECO:0007669"/>
    <property type="project" value="InterPro"/>
</dbReference>
<name>A0A2Z2I0X4_9EURY</name>
<evidence type="ECO:0000256" key="1">
    <source>
        <dbReference type="ARBA" id="ARBA00004202"/>
    </source>
</evidence>
<dbReference type="InterPro" id="IPR012340">
    <property type="entry name" value="NA-bd_OB-fold"/>
</dbReference>
<keyword evidence="4" id="KW-1185">Reference proteome</keyword>
<dbReference type="InterPro" id="IPR008995">
    <property type="entry name" value="Mo/tungstate-bd_C_term_dom"/>
</dbReference>
<accession>A0A2Z2I0X4</accession>
<dbReference type="Proteomes" id="UP000250088">
    <property type="component" value="Chromosome"/>
</dbReference>
<dbReference type="Gene3D" id="2.40.50.140">
    <property type="entry name" value="Nucleic acid-binding proteins"/>
    <property type="match status" value="1"/>
</dbReference>
<reference evidence="4" key="1">
    <citation type="submission" date="2017-02" db="EMBL/GenBank/DDBJ databases">
        <title>Natronthermophilus aegyptiacus gen. nov.,sp. nov., an aerobic, extremely halophilic alkalithermophilic archaeon isolated from the athalassohaline Wadi An Natrun, Egypt.</title>
        <authorList>
            <person name="Zhao B."/>
        </authorList>
    </citation>
    <scope>NUCLEOTIDE SEQUENCE [LARGE SCALE GENOMIC DNA]</scope>
    <source>
        <strain evidence="4">JW/NM-HA 15</strain>
    </source>
</reference>
<evidence type="ECO:0000259" key="2">
    <source>
        <dbReference type="Pfam" id="PF08402"/>
    </source>
</evidence>
<dbReference type="Pfam" id="PF08402">
    <property type="entry name" value="TOBE_2"/>
    <property type="match status" value="1"/>
</dbReference>